<keyword evidence="5 7" id="KW-0067">ATP-binding</keyword>
<keyword evidence="9" id="KW-0479">Metal-binding</keyword>
<evidence type="ECO:0000256" key="4">
    <source>
        <dbReference type="ARBA" id="ARBA00022777"/>
    </source>
</evidence>
<evidence type="ECO:0000256" key="5">
    <source>
        <dbReference type="ARBA" id="ARBA00022840"/>
    </source>
</evidence>
<keyword evidence="3 7" id="KW-0547">Nucleotide-binding</keyword>
<name>A0A561UGU6_9ACTN</name>
<evidence type="ECO:0000256" key="9">
    <source>
        <dbReference type="PIRSR" id="PIRSR000706-2"/>
    </source>
</evidence>
<dbReference type="OrthoDB" id="3806873at2"/>
<organism evidence="11 12">
    <name type="scientific">Kitasatospora viridis</name>
    <dbReference type="NCBI Taxonomy" id="281105"/>
    <lineage>
        <taxon>Bacteria</taxon>
        <taxon>Bacillati</taxon>
        <taxon>Actinomycetota</taxon>
        <taxon>Actinomycetes</taxon>
        <taxon>Kitasatosporales</taxon>
        <taxon>Streptomycetaceae</taxon>
        <taxon>Kitasatospora</taxon>
    </lineage>
</organism>
<gene>
    <name evidence="11" type="ORF">FHX73_112394</name>
</gene>
<dbReference type="GO" id="GO:0016773">
    <property type="term" value="F:phosphotransferase activity, alcohol group as acceptor"/>
    <property type="evidence" value="ECO:0007669"/>
    <property type="project" value="InterPro"/>
</dbReference>
<keyword evidence="2 7" id="KW-0808">Transferase</keyword>
<dbReference type="GO" id="GO:0016301">
    <property type="term" value="F:kinase activity"/>
    <property type="evidence" value="ECO:0007669"/>
    <property type="project" value="UniProtKB-KW"/>
</dbReference>
<evidence type="ECO:0000256" key="3">
    <source>
        <dbReference type="ARBA" id="ARBA00022741"/>
    </source>
</evidence>
<feature type="active site" description="Proton acceptor" evidence="8">
    <location>
        <position position="186"/>
    </location>
</feature>
<dbReference type="EMBL" id="VIWT01000001">
    <property type="protein sequence ID" value="TWF98573.1"/>
    <property type="molecule type" value="Genomic_DNA"/>
</dbReference>
<sequence>MGRMRIDSPQGPLVVPEAVLALADGDTIEGVWRNEAGGLTFRLGERFVKWAPSGSGLDLAAEAPRLGWAGRFARVPRVLGQGAEAAGQWLLTAALPGGMAVLDEWKREPATAVRAIGRGLRALHEALPVEDCPFDWSTGTRLARARRGSGPADWHPEHRHLGTAERALALLADPPPVDRLVVCHGDACAPNTLIGPDGEFAGHVDLGALGLADRWADLAVATWSTNWNYGPGWELPLLAAYGVEPDPVRTAYYRLLWDLT</sequence>
<dbReference type="SUPFAM" id="SSF56112">
    <property type="entry name" value="Protein kinase-like (PK-like)"/>
    <property type="match status" value="1"/>
</dbReference>
<feature type="binding site" evidence="9">
    <location>
        <position position="205"/>
    </location>
    <ligand>
        <name>Mg(2+)</name>
        <dbReference type="ChEBI" id="CHEBI:18420"/>
    </ligand>
</feature>
<dbReference type="PIRSF" id="PIRSF000706">
    <property type="entry name" value="Kanamycin_kin"/>
    <property type="match status" value="1"/>
</dbReference>
<evidence type="ECO:0000259" key="10">
    <source>
        <dbReference type="Pfam" id="PF01636"/>
    </source>
</evidence>
<dbReference type="InterPro" id="IPR024165">
    <property type="entry name" value="Kan/Strep_kinase"/>
</dbReference>
<keyword evidence="4 7" id="KW-0418">Kinase</keyword>
<keyword evidence="9" id="KW-0460">Magnesium</keyword>
<dbReference type="InterPro" id="IPR011009">
    <property type="entry name" value="Kinase-like_dom_sf"/>
</dbReference>
<feature type="domain" description="Aminoglycoside phosphotransferase" evidence="10">
    <location>
        <begin position="44"/>
        <end position="249"/>
    </location>
</feature>
<evidence type="ECO:0000256" key="8">
    <source>
        <dbReference type="PIRSR" id="PIRSR000706-1"/>
    </source>
</evidence>
<keyword evidence="6 7" id="KW-0046">Antibiotic resistance</keyword>
<dbReference type="Proteomes" id="UP000317940">
    <property type="component" value="Unassembled WGS sequence"/>
</dbReference>
<dbReference type="Pfam" id="PF01636">
    <property type="entry name" value="APH"/>
    <property type="match status" value="1"/>
</dbReference>
<dbReference type="InterPro" id="IPR002575">
    <property type="entry name" value="Aminoglycoside_PTrfase"/>
</dbReference>
<feature type="binding site" evidence="9">
    <location>
        <position position="191"/>
    </location>
    <ligand>
        <name>Mg(2+)</name>
        <dbReference type="ChEBI" id="CHEBI:18420"/>
    </ligand>
</feature>
<evidence type="ECO:0000313" key="12">
    <source>
        <dbReference type="Proteomes" id="UP000317940"/>
    </source>
</evidence>
<evidence type="ECO:0000256" key="6">
    <source>
        <dbReference type="ARBA" id="ARBA00023251"/>
    </source>
</evidence>
<dbReference type="GO" id="GO:0046872">
    <property type="term" value="F:metal ion binding"/>
    <property type="evidence" value="ECO:0007669"/>
    <property type="project" value="UniProtKB-KW"/>
</dbReference>
<reference evidence="11 12" key="1">
    <citation type="submission" date="2019-06" db="EMBL/GenBank/DDBJ databases">
        <title>Sequencing the genomes of 1000 actinobacteria strains.</title>
        <authorList>
            <person name="Klenk H.-P."/>
        </authorList>
    </citation>
    <scope>NUCLEOTIDE SEQUENCE [LARGE SCALE GENOMIC DNA]</scope>
    <source>
        <strain evidence="11 12">DSM 44826</strain>
    </source>
</reference>
<proteinExistence type="inferred from homology"/>
<evidence type="ECO:0000256" key="1">
    <source>
        <dbReference type="ARBA" id="ARBA00006219"/>
    </source>
</evidence>
<dbReference type="Gene3D" id="3.90.1200.10">
    <property type="match status" value="1"/>
</dbReference>
<protein>
    <submittedName>
        <fullName evidence="11">Kanamycin kinase</fullName>
    </submittedName>
</protein>
<evidence type="ECO:0000313" key="11">
    <source>
        <dbReference type="EMBL" id="TWF98573.1"/>
    </source>
</evidence>
<keyword evidence="12" id="KW-1185">Reference proteome</keyword>
<dbReference type="AlphaFoldDB" id="A0A561UGU6"/>
<comment type="similarity">
    <text evidence="1 7">Belongs to the aminoglycoside phosphotransferase family.</text>
</comment>
<accession>A0A561UGU6</accession>
<dbReference type="GO" id="GO:0005524">
    <property type="term" value="F:ATP binding"/>
    <property type="evidence" value="ECO:0007669"/>
    <property type="project" value="UniProtKB-KW"/>
</dbReference>
<comment type="caution">
    <text evidence="11">The sequence shown here is derived from an EMBL/GenBank/DDBJ whole genome shotgun (WGS) entry which is preliminary data.</text>
</comment>
<evidence type="ECO:0000256" key="7">
    <source>
        <dbReference type="PIRNR" id="PIRNR000706"/>
    </source>
</evidence>
<dbReference type="CDD" id="cd05150">
    <property type="entry name" value="APH"/>
    <property type="match status" value="1"/>
</dbReference>
<dbReference type="Gene3D" id="3.30.200.20">
    <property type="entry name" value="Phosphorylase Kinase, domain 1"/>
    <property type="match status" value="1"/>
</dbReference>
<evidence type="ECO:0000256" key="2">
    <source>
        <dbReference type="ARBA" id="ARBA00022679"/>
    </source>
</evidence>
<dbReference type="GO" id="GO:0046677">
    <property type="term" value="P:response to antibiotic"/>
    <property type="evidence" value="ECO:0007669"/>
    <property type="project" value="UniProtKB-KW"/>
</dbReference>